<reference evidence="5 6" key="1">
    <citation type="submission" date="2018-01" db="EMBL/GenBank/DDBJ databases">
        <title>Draft genome sequence of Paucibacter aquatile CR182 isolated from freshwater of the Nakdong River.</title>
        <authorList>
            <person name="Choi A."/>
            <person name="Chung E.J."/>
        </authorList>
    </citation>
    <scope>NUCLEOTIDE SEQUENCE [LARGE SCALE GENOMIC DNA]</scope>
    <source>
        <strain evidence="5 6">CR182</strain>
    </source>
</reference>
<dbReference type="Proteomes" id="UP000235916">
    <property type="component" value="Unassembled WGS sequence"/>
</dbReference>
<dbReference type="Gene3D" id="3.30.920.10">
    <property type="entry name" value="Frataxin/CyaY"/>
    <property type="match status" value="1"/>
</dbReference>
<sequence length="128" mass="13768">MSQPAESSSPSAVPAATPLSDVDYQARTRAVLDRIEATVDAWLDGDVIDIDSHRSGGLLELSFPGGSKIILNTQAPLQEIWLAARAGGYHFRFVNGHWLDTRSGVELHQLLSEQASAQGGKALQFTPN</sequence>
<dbReference type="OrthoDB" id="285675at2"/>
<dbReference type="SMART" id="SM01219">
    <property type="entry name" value="Frataxin_Cyay"/>
    <property type="match status" value="1"/>
</dbReference>
<evidence type="ECO:0000256" key="2">
    <source>
        <dbReference type="ARBA" id="ARBA00022723"/>
    </source>
</evidence>
<evidence type="ECO:0000256" key="4">
    <source>
        <dbReference type="HAMAP-Rule" id="MF_00142"/>
    </source>
</evidence>
<keyword evidence="6" id="KW-1185">Reference proteome</keyword>
<keyword evidence="3 4" id="KW-0408">Iron</keyword>
<dbReference type="PROSITE" id="PS01344">
    <property type="entry name" value="FRATAXIN_1"/>
    <property type="match status" value="1"/>
</dbReference>
<evidence type="ECO:0000256" key="1">
    <source>
        <dbReference type="ARBA" id="ARBA00008183"/>
    </source>
</evidence>
<comment type="caution">
    <text evidence="5">The sequence shown here is derived from an EMBL/GenBank/DDBJ whole genome shotgun (WGS) entry which is preliminary data.</text>
</comment>
<gene>
    <name evidence="4" type="primary">cyaY</name>
    <name evidence="5" type="ORF">C1O66_01090</name>
</gene>
<evidence type="ECO:0000313" key="6">
    <source>
        <dbReference type="Proteomes" id="UP000235916"/>
    </source>
</evidence>
<dbReference type="InterPro" id="IPR002908">
    <property type="entry name" value="Frataxin/CyaY"/>
</dbReference>
<dbReference type="Pfam" id="PF01491">
    <property type="entry name" value="Frataxin_Cyay"/>
    <property type="match status" value="1"/>
</dbReference>
<evidence type="ECO:0000313" key="5">
    <source>
        <dbReference type="EMBL" id="PND40023.1"/>
    </source>
</evidence>
<dbReference type="GO" id="GO:0008198">
    <property type="term" value="F:ferrous iron binding"/>
    <property type="evidence" value="ECO:0007669"/>
    <property type="project" value="TreeGrafter"/>
</dbReference>
<keyword evidence="2 4" id="KW-0479">Metal-binding</keyword>
<dbReference type="InterPro" id="IPR020895">
    <property type="entry name" value="Frataxin_CS"/>
</dbReference>
<dbReference type="RefSeq" id="WP_102766158.1">
    <property type="nucleotide sequence ID" value="NZ_POSP01000001.1"/>
</dbReference>
<dbReference type="InterPro" id="IPR036524">
    <property type="entry name" value="Frataxin/CyaY_sf"/>
</dbReference>
<dbReference type="SUPFAM" id="SSF55387">
    <property type="entry name" value="Frataxin/Nqo15-like"/>
    <property type="match status" value="1"/>
</dbReference>
<comment type="function">
    <text evidence="4">Involved in iron-sulfur (Fe-S) cluster assembly. May act as a regulator of Fe-S biogenesis.</text>
</comment>
<dbReference type="GO" id="GO:0005829">
    <property type="term" value="C:cytosol"/>
    <property type="evidence" value="ECO:0007669"/>
    <property type="project" value="TreeGrafter"/>
</dbReference>
<proteinExistence type="inferred from homology"/>
<organism evidence="5 6">
    <name type="scientific">Kinneretia aquatilis</name>
    <dbReference type="NCBI Taxonomy" id="2070761"/>
    <lineage>
        <taxon>Bacteria</taxon>
        <taxon>Pseudomonadati</taxon>
        <taxon>Pseudomonadota</taxon>
        <taxon>Betaproteobacteria</taxon>
        <taxon>Burkholderiales</taxon>
        <taxon>Sphaerotilaceae</taxon>
        <taxon>Roseateles</taxon>
    </lineage>
</organism>
<dbReference type="PANTHER" id="PTHR16821:SF2">
    <property type="entry name" value="FRATAXIN, MITOCHONDRIAL"/>
    <property type="match status" value="1"/>
</dbReference>
<dbReference type="NCBIfam" id="TIGR03421">
    <property type="entry name" value="FeS_CyaY"/>
    <property type="match status" value="1"/>
</dbReference>
<comment type="similarity">
    <text evidence="1 4">Belongs to the frataxin family.</text>
</comment>
<dbReference type="GO" id="GO:0016226">
    <property type="term" value="P:iron-sulfur cluster assembly"/>
    <property type="evidence" value="ECO:0007669"/>
    <property type="project" value="UniProtKB-UniRule"/>
</dbReference>
<accession>A0A2N8L2T9</accession>
<name>A0A2N8L2T9_9BURK</name>
<dbReference type="HAMAP" id="MF_00142">
    <property type="entry name" value="CyaY"/>
    <property type="match status" value="1"/>
</dbReference>
<dbReference type="InterPro" id="IPR047584">
    <property type="entry name" value="CyaY"/>
</dbReference>
<dbReference type="PANTHER" id="PTHR16821">
    <property type="entry name" value="FRATAXIN"/>
    <property type="match status" value="1"/>
</dbReference>
<evidence type="ECO:0000256" key="3">
    <source>
        <dbReference type="ARBA" id="ARBA00023004"/>
    </source>
</evidence>
<dbReference type="PROSITE" id="PS50810">
    <property type="entry name" value="FRATAXIN_2"/>
    <property type="match status" value="1"/>
</dbReference>
<dbReference type="EMBL" id="POSP01000001">
    <property type="protein sequence ID" value="PND40023.1"/>
    <property type="molecule type" value="Genomic_DNA"/>
</dbReference>
<dbReference type="AlphaFoldDB" id="A0A2N8L2T9"/>
<dbReference type="GO" id="GO:0008199">
    <property type="term" value="F:ferric iron binding"/>
    <property type="evidence" value="ECO:0007669"/>
    <property type="project" value="InterPro"/>
</dbReference>
<protein>
    <recommendedName>
        <fullName evidence="4">Iron-sulfur cluster assembly protein CyaY</fullName>
    </recommendedName>
</protein>